<dbReference type="GO" id="GO:0006952">
    <property type="term" value="P:defense response"/>
    <property type="evidence" value="ECO:0007669"/>
    <property type="project" value="UniProtKB-KW"/>
</dbReference>
<keyword evidence="2" id="KW-0547">Nucleotide-binding</keyword>
<proteinExistence type="predicted"/>
<keyword evidence="3" id="KW-0611">Plant defense</keyword>
<dbReference type="InterPro" id="IPR041118">
    <property type="entry name" value="Rx_N"/>
</dbReference>
<feature type="domain" description="Disease resistance N-terminal" evidence="4">
    <location>
        <begin position="114"/>
        <end position="202"/>
    </location>
</feature>
<evidence type="ECO:0000313" key="5">
    <source>
        <dbReference type="EMBL" id="CAJ1977958.1"/>
    </source>
</evidence>
<accession>A0AA87B893</accession>
<evidence type="ECO:0000256" key="1">
    <source>
        <dbReference type="ARBA" id="ARBA00022737"/>
    </source>
</evidence>
<dbReference type="EMBL" id="OY731408">
    <property type="protein sequence ID" value="CAJ1977958.1"/>
    <property type="molecule type" value="Genomic_DNA"/>
</dbReference>
<name>A0AA87B893_9FABA</name>
<dbReference type="Proteomes" id="UP001189624">
    <property type="component" value="Chromosome 11"/>
</dbReference>
<organism evidence="5 6">
    <name type="scientific">Sphenostylis stenocarpa</name>
    <dbReference type="NCBI Taxonomy" id="92480"/>
    <lineage>
        <taxon>Eukaryota</taxon>
        <taxon>Viridiplantae</taxon>
        <taxon>Streptophyta</taxon>
        <taxon>Embryophyta</taxon>
        <taxon>Tracheophyta</taxon>
        <taxon>Spermatophyta</taxon>
        <taxon>Magnoliopsida</taxon>
        <taxon>eudicotyledons</taxon>
        <taxon>Gunneridae</taxon>
        <taxon>Pentapetalae</taxon>
        <taxon>rosids</taxon>
        <taxon>fabids</taxon>
        <taxon>Fabales</taxon>
        <taxon>Fabaceae</taxon>
        <taxon>Papilionoideae</taxon>
        <taxon>50 kb inversion clade</taxon>
        <taxon>NPAAA clade</taxon>
        <taxon>indigoferoid/millettioid clade</taxon>
        <taxon>Phaseoleae</taxon>
        <taxon>Sphenostylis</taxon>
    </lineage>
</organism>
<dbReference type="Gene3D" id="1.20.5.4130">
    <property type="match status" value="1"/>
</dbReference>
<evidence type="ECO:0000313" key="6">
    <source>
        <dbReference type="Proteomes" id="UP001189624"/>
    </source>
</evidence>
<sequence>MELIQNPESVREMMKPESVREMMNLPEPFEDLAVQVVIEMQRSYLSPKPIHAIDFGCREDSTTITSALSAFTLSPSGVTKLHYQFSESYLLYRFTTFFPIMPVLETLGGALFGAVLQVLFDKLDSRQVLDYFCRRELDEKLLKKLKRKLMDINAVIDDAEQKQFSNFLVKAWLDEVRDVLLDAEDLLDEIDYEFSKCELEAEIQISASKVRSFESKMIEVLDELESLLNQKVVQNFKISSGVGSGLRNKVSQKLQSTSLVVENVIY</sequence>
<dbReference type="GO" id="GO:0000166">
    <property type="term" value="F:nucleotide binding"/>
    <property type="evidence" value="ECO:0007669"/>
    <property type="project" value="UniProtKB-KW"/>
</dbReference>
<evidence type="ECO:0000259" key="4">
    <source>
        <dbReference type="Pfam" id="PF18052"/>
    </source>
</evidence>
<protein>
    <recommendedName>
        <fullName evidence="4">Disease resistance N-terminal domain-containing protein</fullName>
    </recommendedName>
</protein>
<evidence type="ECO:0000256" key="3">
    <source>
        <dbReference type="ARBA" id="ARBA00022821"/>
    </source>
</evidence>
<evidence type="ECO:0000256" key="2">
    <source>
        <dbReference type="ARBA" id="ARBA00022741"/>
    </source>
</evidence>
<reference evidence="5" key="1">
    <citation type="submission" date="2023-10" db="EMBL/GenBank/DDBJ databases">
        <authorList>
            <person name="Domelevo Entfellner J.-B."/>
        </authorList>
    </citation>
    <scope>NUCLEOTIDE SEQUENCE</scope>
</reference>
<gene>
    <name evidence="5" type="ORF">AYBTSS11_LOCUS30129</name>
</gene>
<keyword evidence="6" id="KW-1185">Reference proteome</keyword>
<dbReference type="AlphaFoldDB" id="A0AA87B893"/>
<dbReference type="Gramene" id="rna-AYBTSS11_LOCUS30129">
    <property type="protein sequence ID" value="CAJ1977958.1"/>
    <property type="gene ID" value="gene-AYBTSS11_LOCUS30129"/>
</dbReference>
<keyword evidence="1" id="KW-0677">Repeat</keyword>
<dbReference type="Pfam" id="PF18052">
    <property type="entry name" value="Rx_N"/>
    <property type="match status" value="1"/>
</dbReference>